<reference evidence="2" key="1">
    <citation type="submission" date="2019-02" db="EMBL/GenBank/DDBJ databases">
        <authorList>
            <person name="Pothier F.J."/>
        </authorList>
    </citation>
    <scope>NUCLEOTIDE SEQUENCE</scope>
    <source>
        <strain evidence="2">CI-1B</strain>
    </source>
</reference>
<keyword evidence="1" id="KW-1133">Transmembrane helix</keyword>
<sequence>MKGQSSALRELNFWLSMLLGLSPLWAAAALLIFFGL</sequence>
<name>A0A508TJP5_9BRAD</name>
<dbReference type="EMBL" id="CAADFC020000020">
    <property type="protein sequence ID" value="VIO74579.1"/>
    <property type="molecule type" value="Genomic_DNA"/>
</dbReference>
<evidence type="ECO:0000313" key="2">
    <source>
        <dbReference type="EMBL" id="VIO74579.1"/>
    </source>
</evidence>
<gene>
    <name evidence="2" type="ORF">CI1B_53530</name>
</gene>
<dbReference type="Proteomes" id="UP000328092">
    <property type="component" value="Unassembled WGS sequence"/>
</dbReference>
<evidence type="ECO:0000313" key="3">
    <source>
        <dbReference type="Proteomes" id="UP000328092"/>
    </source>
</evidence>
<accession>A0A508TJP5</accession>
<keyword evidence="1" id="KW-0472">Membrane</keyword>
<proteinExistence type="predicted"/>
<comment type="caution">
    <text evidence="2">The sequence shown here is derived from an EMBL/GenBank/DDBJ whole genome shotgun (WGS) entry which is preliminary data.</text>
</comment>
<dbReference type="AlphaFoldDB" id="A0A508TJP5"/>
<evidence type="ECO:0000256" key="1">
    <source>
        <dbReference type="SAM" id="Phobius"/>
    </source>
</evidence>
<keyword evidence="1" id="KW-0812">Transmembrane</keyword>
<protein>
    <submittedName>
        <fullName evidence="2">Uncharacterized protein</fullName>
    </submittedName>
</protein>
<feature type="transmembrane region" description="Helical" evidence="1">
    <location>
        <begin position="12"/>
        <end position="34"/>
    </location>
</feature>
<keyword evidence="3" id="KW-1185">Reference proteome</keyword>
<organism evidence="2 3">
    <name type="scientific">Bradyrhizobium ivorense</name>
    <dbReference type="NCBI Taxonomy" id="2511166"/>
    <lineage>
        <taxon>Bacteria</taxon>
        <taxon>Pseudomonadati</taxon>
        <taxon>Pseudomonadota</taxon>
        <taxon>Alphaproteobacteria</taxon>
        <taxon>Hyphomicrobiales</taxon>
        <taxon>Nitrobacteraceae</taxon>
        <taxon>Bradyrhizobium</taxon>
    </lineage>
</organism>